<dbReference type="Proteomes" id="UP001500064">
    <property type="component" value="Unassembled WGS sequence"/>
</dbReference>
<comment type="caution">
    <text evidence="2">The sequence shown here is derived from an EMBL/GenBank/DDBJ whole genome shotgun (WGS) entry which is preliminary data.</text>
</comment>
<protein>
    <submittedName>
        <fullName evidence="2">Uncharacterized protein</fullName>
    </submittedName>
</protein>
<accession>A0ABN2I1J3</accession>
<proteinExistence type="predicted"/>
<evidence type="ECO:0000313" key="2">
    <source>
        <dbReference type="EMBL" id="GAA1696972.1"/>
    </source>
</evidence>
<reference evidence="2 3" key="1">
    <citation type="journal article" date="2019" name="Int. J. Syst. Evol. Microbiol.">
        <title>The Global Catalogue of Microorganisms (GCM) 10K type strain sequencing project: providing services to taxonomists for standard genome sequencing and annotation.</title>
        <authorList>
            <consortium name="The Broad Institute Genomics Platform"/>
            <consortium name="The Broad Institute Genome Sequencing Center for Infectious Disease"/>
            <person name="Wu L."/>
            <person name="Ma J."/>
        </authorList>
    </citation>
    <scope>NUCLEOTIDE SEQUENCE [LARGE SCALE GENOMIC DNA]</scope>
    <source>
        <strain evidence="2 3">JCM 13929</strain>
    </source>
</reference>
<evidence type="ECO:0000256" key="1">
    <source>
        <dbReference type="SAM" id="MobiDB-lite"/>
    </source>
</evidence>
<name>A0ABN2I1J3_9ACTN</name>
<keyword evidence="3" id="KW-1185">Reference proteome</keyword>
<gene>
    <name evidence="2" type="ORF">GCM10009733_110300</name>
</gene>
<feature type="region of interest" description="Disordered" evidence="1">
    <location>
        <begin position="1"/>
        <end position="62"/>
    </location>
</feature>
<evidence type="ECO:0000313" key="3">
    <source>
        <dbReference type="Proteomes" id="UP001500064"/>
    </source>
</evidence>
<organism evidence="2 3">
    <name type="scientific">Nonomuraea maheshkhaliensis</name>
    <dbReference type="NCBI Taxonomy" id="419590"/>
    <lineage>
        <taxon>Bacteria</taxon>
        <taxon>Bacillati</taxon>
        <taxon>Actinomycetota</taxon>
        <taxon>Actinomycetes</taxon>
        <taxon>Streptosporangiales</taxon>
        <taxon>Streptosporangiaceae</taxon>
        <taxon>Nonomuraea</taxon>
    </lineage>
</organism>
<sequence>MASVSEALSRADISQPPRNQATGGAESERSERVFGGRRGRSPLGGAVWNTKARSASRWKAMQ</sequence>
<dbReference type="EMBL" id="BAAAMU010000230">
    <property type="protein sequence ID" value="GAA1696972.1"/>
    <property type="molecule type" value="Genomic_DNA"/>
</dbReference>